<sequence length="410" mass="47611">MGKYWKVIIIPLITSIVFITYYIHLQSNSKAIAQFFIAKQSGDDKEVEHISLDTEINYTDGREMVGITNKGSIVYSHLSIYEHLKHISKNSQINRLRKKYGSFIRGKQSVGRFFEKDDLLVHIDDSLNPFTHNGEKHNVTVSIYDLKTKEKDSFEVKLPHVDKYSWLFLVTASLNDNKLKIITSNEYEEPKSHITLTDYVVYTIDIDTKKVIDAEKIFEYTNEDISENQYSTLDFHTDKKDGFSDFIMIEERSYKDITVESEEEGEYNQQTQSTVALKKYDIKANKLSDITIPKELEGYTFEHFNGDVLYFVKQAEQSIHVVGYDHSKKKITSKQTFDSFVDEYGDYRANTIFYNNKLYVTNLIDESKSIELIIVDIVTGETIYKGKVEQKGKAPVKDYVFQNAFLNINQ</sequence>
<accession>A0A511UYK7</accession>
<comment type="caution">
    <text evidence="2">The sequence shown here is derived from an EMBL/GenBank/DDBJ whole genome shotgun (WGS) entry which is preliminary data.</text>
</comment>
<evidence type="ECO:0000313" key="3">
    <source>
        <dbReference type="Proteomes" id="UP000321491"/>
    </source>
</evidence>
<dbReference type="Proteomes" id="UP000321491">
    <property type="component" value="Unassembled WGS sequence"/>
</dbReference>
<proteinExistence type="predicted"/>
<dbReference type="AlphaFoldDB" id="A0A511UYK7"/>
<dbReference type="EMBL" id="BJXW01000022">
    <property type="protein sequence ID" value="GEN31724.1"/>
    <property type="molecule type" value="Genomic_DNA"/>
</dbReference>
<evidence type="ECO:0000256" key="1">
    <source>
        <dbReference type="SAM" id="Phobius"/>
    </source>
</evidence>
<reference evidence="2 3" key="1">
    <citation type="submission" date="2019-07" db="EMBL/GenBank/DDBJ databases">
        <title>Whole genome shotgun sequence of Cerasibacillus quisquiliarum NBRC 102429.</title>
        <authorList>
            <person name="Hosoyama A."/>
            <person name="Uohara A."/>
            <person name="Ohji S."/>
            <person name="Ichikawa N."/>
        </authorList>
    </citation>
    <scope>NUCLEOTIDE SEQUENCE [LARGE SCALE GENOMIC DNA]</scope>
    <source>
        <strain evidence="2 3">NBRC 102429</strain>
    </source>
</reference>
<dbReference type="OrthoDB" id="2433869at2"/>
<protein>
    <submittedName>
        <fullName evidence="2">Uncharacterized protein</fullName>
    </submittedName>
</protein>
<organism evidence="2 3">
    <name type="scientific">Cerasibacillus quisquiliarum</name>
    <dbReference type="NCBI Taxonomy" id="227865"/>
    <lineage>
        <taxon>Bacteria</taxon>
        <taxon>Bacillati</taxon>
        <taxon>Bacillota</taxon>
        <taxon>Bacilli</taxon>
        <taxon>Bacillales</taxon>
        <taxon>Bacillaceae</taxon>
        <taxon>Cerasibacillus</taxon>
    </lineage>
</organism>
<name>A0A511UYK7_9BACI</name>
<gene>
    <name evidence="2" type="ORF">CQU01_19620</name>
</gene>
<keyword evidence="1" id="KW-1133">Transmembrane helix</keyword>
<feature type="transmembrane region" description="Helical" evidence="1">
    <location>
        <begin position="7"/>
        <end position="25"/>
    </location>
</feature>
<evidence type="ECO:0000313" key="2">
    <source>
        <dbReference type="EMBL" id="GEN31724.1"/>
    </source>
</evidence>
<keyword evidence="3" id="KW-1185">Reference proteome</keyword>
<dbReference type="RefSeq" id="WP_146938109.1">
    <property type="nucleotide sequence ID" value="NZ_BJXW01000022.1"/>
</dbReference>
<keyword evidence="1" id="KW-0812">Transmembrane</keyword>
<keyword evidence="1" id="KW-0472">Membrane</keyword>